<dbReference type="InParanoid" id="A0A2I4B1X0"/>
<dbReference type="KEGG" id="alim:106516096"/>
<dbReference type="Proteomes" id="UP000192220">
    <property type="component" value="Unplaced"/>
</dbReference>
<gene>
    <name evidence="2" type="primary">LOC106516096</name>
</gene>
<dbReference type="RefSeq" id="XP_013861736.1">
    <property type="nucleotide sequence ID" value="XM_014006282.1"/>
</dbReference>
<name>A0A2I4B1X0_AUSLI</name>
<reference evidence="2" key="1">
    <citation type="submission" date="2025-08" db="UniProtKB">
        <authorList>
            <consortium name="RefSeq"/>
        </authorList>
    </citation>
    <scope>IDENTIFICATION</scope>
    <source>
        <strain evidence="2">Quisiro</strain>
        <tissue evidence="2">Liver</tissue>
    </source>
</reference>
<sequence length="203" mass="22324">MKPNISSEHSGPSAVAEFQHTPVWMCRNNVSLHADLHGVSRQQMDPTESEVQISGCECIVCCRGSGPSAFRHGKAKVFKILQATSSEQLSDLRCLVHHCFRFFCDIHTDGSSSSELVGCLSCVWSAVVWTWTKHHHPDSHSRGQNHSGAVLHVRSSNSHLHLQHRFFHGERGIVVNQKAGGQTETGGDKAVQLSSDPILLKNS</sequence>
<evidence type="ECO:0000313" key="1">
    <source>
        <dbReference type="Proteomes" id="UP000192220"/>
    </source>
</evidence>
<dbReference type="GeneID" id="106516096"/>
<protein>
    <submittedName>
        <fullName evidence="2">Uncharacterized protein LOC106516096 isoform X1</fullName>
    </submittedName>
</protein>
<proteinExistence type="predicted"/>
<dbReference type="AlphaFoldDB" id="A0A2I4B1X0"/>
<evidence type="ECO:0000313" key="2">
    <source>
        <dbReference type="RefSeq" id="XP_013861736.1"/>
    </source>
</evidence>
<keyword evidence="1" id="KW-1185">Reference proteome</keyword>
<accession>A0A2I4B1X0</accession>
<organism evidence="1 2">
    <name type="scientific">Austrofundulus limnaeus</name>
    <name type="common">Annual killifish</name>
    <dbReference type="NCBI Taxonomy" id="52670"/>
    <lineage>
        <taxon>Eukaryota</taxon>
        <taxon>Metazoa</taxon>
        <taxon>Chordata</taxon>
        <taxon>Craniata</taxon>
        <taxon>Vertebrata</taxon>
        <taxon>Euteleostomi</taxon>
        <taxon>Actinopterygii</taxon>
        <taxon>Neopterygii</taxon>
        <taxon>Teleostei</taxon>
        <taxon>Neoteleostei</taxon>
        <taxon>Acanthomorphata</taxon>
        <taxon>Ovalentaria</taxon>
        <taxon>Atherinomorphae</taxon>
        <taxon>Cyprinodontiformes</taxon>
        <taxon>Rivulidae</taxon>
        <taxon>Austrofundulus</taxon>
    </lineage>
</organism>